<dbReference type="InterPro" id="IPR014307">
    <property type="entry name" value="Xanthine_DH_ssu"/>
</dbReference>
<dbReference type="InterPro" id="IPR016169">
    <property type="entry name" value="FAD-bd_PCMH_sub2"/>
</dbReference>
<dbReference type="SMART" id="SM01092">
    <property type="entry name" value="CO_deh_flav_C"/>
    <property type="match status" value="1"/>
</dbReference>
<dbReference type="PANTHER" id="PTHR45444:SF3">
    <property type="entry name" value="XANTHINE DEHYDROGENASE"/>
    <property type="match status" value="1"/>
</dbReference>
<dbReference type="InterPro" id="IPR002346">
    <property type="entry name" value="Mopterin_DH_FAD-bd"/>
</dbReference>
<dbReference type="Gene3D" id="3.30.43.10">
    <property type="entry name" value="Uridine Diphospho-n-acetylenolpyruvylglucosamine Reductase, domain 2"/>
    <property type="match status" value="1"/>
</dbReference>
<dbReference type="InterPro" id="IPR012175">
    <property type="entry name" value="Xanth_DH_ssu_bac"/>
</dbReference>
<dbReference type="InterPro" id="IPR016208">
    <property type="entry name" value="Ald_Oxase/xanthine_DH-like"/>
</dbReference>
<name>A0A558J0J8_9GAMM</name>
<evidence type="ECO:0000313" key="9">
    <source>
        <dbReference type="Proteomes" id="UP000317288"/>
    </source>
</evidence>
<dbReference type="InterPro" id="IPR006058">
    <property type="entry name" value="2Fe2S_fd_BS"/>
</dbReference>
<organism evidence="8 9">
    <name type="scientific">Vreelandella titanicae</name>
    <dbReference type="NCBI Taxonomy" id="664683"/>
    <lineage>
        <taxon>Bacteria</taxon>
        <taxon>Pseudomonadati</taxon>
        <taxon>Pseudomonadota</taxon>
        <taxon>Gammaproteobacteria</taxon>
        <taxon>Oceanospirillales</taxon>
        <taxon>Halomonadaceae</taxon>
        <taxon>Vreelandella</taxon>
    </lineage>
</organism>
<proteinExistence type="predicted"/>
<accession>A0A558J0J8</accession>
<evidence type="ECO:0000256" key="5">
    <source>
        <dbReference type="ARBA" id="ARBA00023004"/>
    </source>
</evidence>
<dbReference type="PIRSF" id="PIRSF036557">
    <property type="entry name" value="XdhA_RC"/>
    <property type="match status" value="1"/>
</dbReference>
<dbReference type="GO" id="GO:0005506">
    <property type="term" value="F:iron ion binding"/>
    <property type="evidence" value="ECO:0007669"/>
    <property type="project" value="InterPro"/>
</dbReference>
<dbReference type="Gene3D" id="3.30.390.50">
    <property type="entry name" value="CO dehydrogenase flavoprotein, C-terminal domain"/>
    <property type="match status" value="1"/>
</dbReference>
<dbReference type="Gene3D" id="3.10.20.30">
    <property type="match status" value="1"/>
</dbReference>
<dbReference type="InterPro" id="IPR016167">
    <property type="entry name" value="FAD-bd_PCMH_sub1"/>
</dbReference>
<comment type="caution">
    <text evidence="8">The sequence shown here is derived from an EMBL/GenBank/DDBJ whole genome shotgun (WGS) entry which is preliminary data.</text>
</comment>
<evidence type="ECO:0000256" key="4">
    <source>
        <dbReference type="ARBA" id="ARBA00023002"/>
    </source>
</evidence>
<dbReference type="PROSITE" id="PS00197">
    <property type="entry name" value="2FE2S_FER_1"/>
    <property type="match status" value="1"/>
</dbReference>
<dbReference type="InterPro" id="IPR036884">
    <property type="entry name" value="2Fe-2S-bd_dom_sf"/>
</dbReference>
<dbReference type="RefSeq" id="WP_144815859.1">
    <property type="nucleotide sequence ID" value="NZ_VNFE01000011.1"/>
</dbReference>
<dbReference type="Pfam" id="PF03450">
    <property type="entry name" value="CO_deh_flav_C"/>
    <property type="match status" value="1"/>
</dbReference>
<keyword evidence="1" id="KW-0285">Flavoprotein</keyword>
<dbReference type="EMBL" id="VNFE01000011">
    <property type="protein sequence ID" value="TVU87181.1"/>
    <property type="molecule type" value="Genomic_DNA"/>
</dbReference>
<dbReference type="InterPro" id="IPR005107">
    <property type="entry name" value="CO_DH_flav_C"/>
</dbReference>
<dbReference type="InterPro" id="IPR012675">
    <property type="entry name" value="Beta-grasp_dom_sf"/>
</dbReference>
<evidence type="ECO:0000259" key="7">
    <source>
        <dbReference type="PROSITE" id="PS51387"/>
    </source>
</evidence>
<dbReference type="GO" id="GO:0051537">
    <property type="term" value="F:2 iron, 2 sulfur cluster binding"/>
    <property type="evidence" value="ECO:0007669"/>
    <property type="project" value="InterPro"/>
</dbReference>
<evidence type="ECO:0000256" key="1">
    <source>
        <dbReference type="ARBA" id="ARBA00022630"/>
    </source>
</evidence>
<dbReference type="CDD" id="cd00207">
    <property type="entry name" value="fer2"/>
    <property type="match status" value="1"/>
</dbReference>
<keyword evidence="4 8" id="KW-0560">Oxidoreductase</keyword>
<dbReference type="PANTHER" id="PTHR45444">
    <property type="entry name" value="XANTHINE DEHYDROGENASE"/>
    <property type="match status" value="1"/>
</dbReference>
<dbReference type="Gene3D" id="1.10.150.120">
    <property type="entry name" value="[2Fe-2S]-binding domain"/>
    <property type="match status" value="1"/>
</dbReference>
<dbReference type="InterPro" id="IPR036683">
    <property type="entry name" value="CO_DH_flav_C_dom_sf"/>
</dbReference>
<dbReference type="InterPro" id="IPR016166">
    <property type="entry name" value="FAD-bd_PCMH"/>
</dbReference>
<dbReference type="GO" id="GO:0071949">
    <property type="term" value="F:FAD binding"/>
    <property type="evidence" value="ECO:0007669"/>
    <property type="project" value="InterPro"/>
</dbReference>
<dbReference type="Pfam" id="PF00111">
    <property type="entry name" value="Fer2"/>
    <property type="match status" value="1"/>
</dbReference>
<dbReference type="PROSITE" id="PS51085">
    <property type="entry name" value="2FE2S_FER_2"/>
    <property type="match status" value="1"/>
</dbReference>
<dbReference type="InterPro" id="IPR002888">
    <property type="entry name" value="2Fe-2S-bd"/>
</dbReference>
<dbReference type="SUPFAM" id="SSF56176">
    <property type="entry name" value="FAD-binding/transporter-associated domain-like"/>
    <property type="match status" value="1"/>
</dbReference>
<evidence type="ECO:0000313" key="8">
    <source>
        <dbReference type="EMBL" id="TVU87181.1"/>
    </source>
</evidence>
<dbReference type="SUPFAM" id="SSF54292">
    <property type="entry name" value="2Fe-2S ferredoxin-like"/>
    <property type="match status" value="1"/>
</dbReference>
<keyword evidence="2" id="KW-0479">Metal-binding</keyword>
<dbReference type="Gene3D" id="3.30.465.10">
    <property type="match status" value="1"/>
</dbReference>
<dbReference type="PROSITE" id="PS51387">
    <property type="entry name" value="FAD_PCMH"/>
    <property type="match status" value="1"/>
</dbReference>
<evidence type="ECO:0000256" key="3">
    <source>
        <dbReference type="ARBA" id="ARBA00022827"/>
    </source>
</evidence>
<protein>
    <submittedName>
        <fullName evidence="8">Xanthine dehydrogenase small subunit</fullName>
        <ecNumber evidence="8">1.17.1.4</ecNumber>
    </submittedName>
</protein>
<evidence type="ECO:0000256" key="2">
    <source>
        <dbReference type="ARBA" id="ARBA00022723"/>
    </source>
</evidence>
<feature type="domain" description="FAD-binding PCMH-type" evidence="7">
    <location>
        <begin position="186"/>
        <end position="365"/>
    </location>
</feature>
<dbReference type="SUPFAM" id="SSF55447">
    <property type="entry name" value="CO dehydrogenase flavoprotein C-terminal domain-like"/>
    <property type="match status" value="1"/>
</dbReference>
<reference evidence="8 9" key="1">
    <citation type="submission" date="2019-07" db="EMBL/GenBank/DDBJ databases">
        <title>Diversity of Bacteria from Kongsfjorden, Arctic.</title>
        <authorList>
            <person name="Yu Y."/>
        </authorList>
    </citation>
    <scope>NUCLEOTIDE SEQUENCE [LARGE SCALE GENOMIC DNA]</scope>
    <source>
        <strain evidence="8 9">SM1922</strain>
    </source>
</reference>
<keyword evidence="5" id="KW-0408">Iron</keyword>
<dbReference type="Pfam" id="PF01799">
    <property type="entry name" value="Fer2_2"/>
    <property type="match status" value="1"/>
</dbReference>
<dbReference type="InterPro" id="IPR036010">
    <property type="entry name" value="2Fe-2S_ferredoxin-like_sf"/>
</dbReference>
<gene>
    <name evidence="8" type="primary">xdhA</name>
    <name evidence="8" type="ORF">FQP89_22770</name>
</gene>
<dbReference type="AlphaFoldDB" id="A0A558J0J8"/>
<dbReference type="Proteomes" id="UP000317288">
    <property type="component" value="Unassembled WGS sequence"/>
</dbReference>
<dbReference type="EC" id="1.17.1.4" evidence="8"/>
<dbReference type="InterPro" id="IPR001041">
    <property type="entry name" value="2Fe-2S_ferredoxin-type"/>
</dbReference>
<dbReference type="InterPro" id="IPR036318">
    <property type="entry name" value="FAD-bd_PCMH-like_sf"/>
</dbReference>
<sequence length="485" mass="52787">MATIAFLLNGTPQRCDVSPDTSILTLLREHLAQTGTKEGCASGDCGACTVAISEPTSGTHRYTSANACITPAHQLQGRHLVTVEGLSEQGHLHPAQEAMIECHGSQCGFCTPGIVMSLFTLHSDLIQRPSPLTPERLEAALGGNLCRCTGYRPIRDAALSMNATPYLRPQWFDATLPDSESDAQITDLAETAVFFAQPTSLVALAQLRQAFPQARLVAGGTDLWLESTQRLAPLDQLIDVSRVAELLTIEEALFENQTGWWIGAGVTYTQLEPLFNAHFPAFAHLLHRLGSQQIRNRGTLGGNIANASPIGDTPPVLLALDAQVELASVTGKRCLALEDFFLDYKKTALATDEVVSRIFIPQAAEESQLRVWKLSKRREDDISALLGAFCYRVEQGVMRDVRIAFGGMAATPKRALAAEAALEGSAITPEAFRAAQQALEDDFQPMSDVRGSQHYRQQAAQNLIERLYLSLSVPDQEVMLHAYAH</sequence>
<dbReference type="GO" id="GO:0004854">
    <property type="term" value="F:xanthine dehydrogenase activity"/>
    <property type="evidence" value="ECO:0007669"/>
    <property type="project" value="UniProtKB-EC"/>
</dbReference>
<feature type="domain" description="2Fe-2S ferredoxin-type" evidence="6">
    <location>
        <begin position="2"/>
        <end position="86"/>
    </location>
</feature>
<dbReference type="NCBIfam" id="TIGR02963">
    <property type="entry name" value="xanthine_xdhA"/>
    <property type="match status" value="1"/>
</dbReference>
<dbReference type="SUPFAM" id="SSF47741">
    <property type="entry name" value="CO dehydrogenase ISP C-domain like"/>
    <property type="match status" value="1"/>
</dbReference>
<dbReference type="Pfam" id="PF00941">
    <property type="entry name" value="FAD_binding_5"/>
    <property type="match status" value="1"/>
</dbReference>
<keyword evidence="3" id="KW-0274">FAD</keyword>
<evidence type="ECO:0000259" key="6">
    <source>
        <dbReference type="PROSITE" id="PS51085"/>
    </source>
</evidence>